<dbReference type="GO" id="GO:0019239">
    <property type="term" value="F:deaminase activity"/>
    <property type="evidence" value="ECO:0007669"/>
    <property type="project" value="TreeGrafter"/>
</dbReference>
<proteinExistence type="predicted"/>
<dbReference type="Gene3D" id="3.30.1330.40">
    <property type="entry name" value="RutC-like"/>
    <property type="match status" value="1"/>
</dbReference>
<evidence type="ECO:0000313" key="2">
    <source>
        <dbReference type="Proteomes" id="UP000194450"/>
    </source>
</evidence>
<dbReference type="PANTHER" id="PTHR11803">
    <property type="entry name" value="2-IMINOBUTANOATE/2-IMINOPROPANOATE DEAMINASE RIDA"/>
    <property type="match status" value="1"/>
</dbReference>
<dbReference type="EMBL" id="FXWH01000001">
    <property type="protein sequence ID" value="SMQ59177.1"/>
    <property type="molecule type" value="Genomic_DNA"/>
</dbReference>
<protein>
    <submittedName>
        <fullName evidence="1">2-iminobutanoate/2-iminopropanoate deaminase</fullName>
    </submittedName>
</protein>
<sequence>MKHVFSRKLFQSSAPFSHYVEDQGLGFISGIIAQDPTSGLLQAEDFEQQLLGTLNNLRVLLREVGVTEKNVLRICIYLRDYQNFDCLNKLYGAHFSRPYPARTTIAVAGLPLGAKVQIDAVIKLA</sequence>
<dbReference type="Proteomes" id="UP000194450">
    <property type="component" value="Unassembled WGS sequence"/>
</dbReference>
<dbReference type="AlphaFoldDB" id="A0A1Y6E9A2"/>
<organism evidence="1 2">
    <name type="scientific">Pseudidiomarina planktonica</name>
    <dbReference type="NCBI Taxonomy" id="1323738"/>
    <lineage>
        <taxon>Bacteria</taxon>
        <taxon>Pseudomonadati</taxon>
        <taxon>Pseudomonadota</taxon>
        <taxon>Gammaproteobacteria</taxon>
        <taxon>Alteromonadales</taxon>
        <taxon>Idiomarinaceae</taxon>
        <taxon>Pseudidiomarina</taxon>
    </lineage>
</organism>
<dbReference type="CDD" id="cd00448">
    <property type="entry name" value="YjgF_YER057c_UK114_family"/>
    <property type="match status" value="1"/>
</dbReference>
<dbReference type="PANTHER" id="PTHR11803:SF39">
    <property type="entry name" value="2-IMINOBUTANOATE_2-IMINOPROPANOATE DEAMINASE"/>
    <property type="match status" value="1"/>
</dbReference>
<dbReference type="Pfam" id="PF01042">
    <property type="entry name" value="Ribonuc_L-PSP"/>
    <property type="match status" value="1"/>
</dbReference>
<dbReference type="InterPro" id="IPR035959">
    <property type="entry name" value="RutC-like_sf"/>
</dbReference>
<dbReference type="RefSeq" id="WP_086433425.1">
    <property type="nucleotide sequence ID" value="NZ_FXWH01000001.1"/>
</dbReference>
<keyword evidence="2" id="KW-1185">Reference proteome</keyword>
<dbReference type="InterPro" id="IPR006175">
    <property type="entry name" value="YjgF/YER057c/UK114"/>
</dbReference>
<gene>
    <name evidence="1" type="ORF">SAMN06297229_0227</name>
</gene>
<accession>A0A1Y6E9A2</accession>
<dbReference type="SUPFAM" id="SSF55298">
    <property type="entry name" value="YjgF-like"/>
    <property type="match status" value="1"/>
</dbReference>
<name>A0A1Y6E9A2_9GAMM</name>
<dbReference type="GO" id="GO:0005829">
    <property type="term" value="C:cytosol"/>
    <property type="evidence" value="ECO:0007669"/>
    <property type="project" value="TreeGrafter"/>
</dbReference>
<reference evidence="2" key="1">
    <citation type="submission" date="2017-04" db="EMBL/GenBank/DDBJ databases">
        <authorList>
            <person name="Varghese N."/>
            <person name="Submissions S."/>
        </authorList>
    </citation>
    <scope>NUCLEOTIDE SEQUENCE [LARGE SCALE GENOMIC DNA]</scope>
</reference>
<dbReference type="OrthoDB" id="9803101at2"/>
<evidence type="ECO:0000313" key="1">
    <source>
        <dbReference type="EMBL" id="SMQ59177.1"/>
    </source>
</evidence>